<sequence length="66" mass="7249">AITMTLIWAGYEFVSYSHKIGKKSATVLEIPLQYPEMVIGVGALLVFIVIVAELVTTVKATKNPKR</sequence>
<keyword evidence="1" id="KW-0472">Membrane</keyword>
<keyword evidence="1" id="KW-1133">Transmembrane helix</keyword>
<name>X1JB99_9ZZZZ</name>
<evidence type="ECO:0000313" key="2">
    <source>
        <dbReference type="EMBL" id="GAH67023.1"/>
    </source>
</evidence>
<accession>X1JB99</accession>
<keyword evidence="1" id="KW-0812">Transmembrane</keyword>
<feature type="non-terminal residue" evidence="2">
    <location>
        <position position="1"/>
    </location>
</feature>
<dbReference type="EMBL" id="BARU01025487">
    <property type="protein sequence ID" value="GAH67023.1"/>
    <property type="molecule type" value="Genomic_DNA"/>
</dbReference>
<protein>
    <recommendedName>
        <fullName evidence="3">Na+/H+ antiporter MnhB subunit-related protein domain-containing protein</fullName>
    </recommendedName>
</protein>
<gene>
    <name evidence="2" type="ORF">S03H2_41060</name>
</gene>
<dbReference type="AlphaFoldDB" id="X1JB99"/>
<comment type="caution">
    <text evidence="2">The sequence shown here is derived from an EMBL/GenBank/DDBJ whole genome shotgun (WGS) entry which is preliminary data.</text>
</comment>
<reference evidence="2" key="1">
    <citation type="journal article" date="2014" name="Front. Microbiol.">
        <title>High frequency of phylogenetically diverse reductive dehalogenase-homologous genes in deep subseafloor sedimentary metagenomes.</title>
        <authorList>
            <person name="Kawai M."/>
            <person name="Futagami T."/>
            <person name="Toyoda A."/>
            <person name="Takaki Y."/>
            <person name="Nishi S."/>
            <person name="Hori S."/>
            <person name="Arai W."/>
            <person name="Tsubouchi T."/>
            <person name="Morono Y."/>
            <person name="Uchiyama I."/>
            <person name="Ito T."/>
            <person name="Fujiyama A."/>
            <person name="Inagaki F."/>
            <person name="Takami H."/>
        </authorList>
    </citation>
    <scope>NUCLEOTIDE SEQUENCE</scope>
    <source>
        <strain evidence="2">Expedition CK06-06</strain>
    </source>
</reference>
<feature type="transmembrane region" description="Helical" evidence="1">
    <location>
        <begin position="37"/>
        <end position="56"/>
    </location>
</feature>
<organism evidence="2">
    <name type="scientific">marine sediment metagenome</name>
    <dbReference type="NCBI Taxonomy" id="412755"/>
    <lineage>
        <taxon>unclassified sequences</taxon>
        <taxon>metagenomes</taxon>
        <taxon>ecological metagenomes</taxon>
    </lineage>
</organism>
<proteinExistence type="predicted"/>
<evidence type="ECO:0000256" key="1">
    <source>
        <dbReference type="SAM" id="Phobius"/>
    </source>
</evidence>
<evidence type="ECO:0008006" key="3">
    <source>
        <dbReference type="Google" id="ProtNLM"/>
    </source>
</evidence>